<keyword evidence="1" id="KW-1133">Transmembrane helix</keyword>
<feature type="transmembrane region" description="Helical" evidence="1">
    <location>
        <begin position="15"/>
        <end position="32"/>
    </location>
</feature>
<accession>A0ABT4XV67</accession>
<dbReference type="RefSeq" id="WP_271433056.1">
    <property type="nucleotide sequence ID" value="NZ_JAQIOY010000004.1"/>
</dbReference>
<sequence>MARFLTSLGTHKDGITTFLALFAVLVGFFQYFDFRAETRIKYAVEILERREKSELLRAEADFNLYWKQGRDGVDQCNKSRATNNGAERPKNEIKTGGRCISSGDYRVVVSKLSVYYNSISSCALGNICDRIVVCSSMSGTVQRYLRLNKSYFRSVAIDEEAVAARKLVLSLPEFVELCLGQRDFTEAEFREAQKMSAETGKPIHSEFKVTRGSVWSKASLYTNGVRDSSLSCRTSLWLERMFGLGISFACSDKSTKYHQIVFR</sequence>
<dbReference type="Proteomes" id="UP001210720">
    <property type="component" value="Unassembled WGS sequence"/>
</dbReference>
<keyword evidence="3" id="KW-1185">Reference proteome</keyword>
<name>A0ABT4XV67_9RHOB</name>
<protein>
    <submittedName>
        <fullName evidence="2">Uncharacterized protein</fullName>
    </submittedName>
</protein>
<evidence type="ECO:0000313" key="3">
    <source>
        <dbReference type="Proteomes" id="UP001210720"/>
    </source>
</evidence>
<keyword evidence="1" id="KW-0472">Membrane</keyword>
<evidence type="ECO:0000256" key="1">
    <source>
        <dbReference type="SAM" id="Phobius"/>
    </source>
</evidence>
<evidence type="ECO:0000313" key="2">
    <source>
        <dbReference type="EMBL" id="MDA7425698.1"/>
    </source>
</evidence>
<comment type="caution">
    <text evidence="2">The sequence shown here is derived from an EMBL/GenBank/DDBJ whole genome shotgun (WGS) entry which is preliminary data.</text>
</comment>
<dbReference type="EMBL" id="JAQIOY010000004">
    <property type="protein sequence ID" value="MDA7425698.1"/>
    <property type="molecule type" value="Genomic_DNA"/>
</dbReference>
<proteinExistence type="predicted"/>
<organism evidence="2 3">
    <name type="scientific">Thalassococcus lentus</name>
    <dbReference type="NCBI Taxonomy" id="1210524"/>
    <lineage>
        <taxon>Bacteria</taxon>
        <taxon>Pseudomonadati</taxon>
        <taxon>Pseudomonadota</taxon>
        <taxon>Alphaproteobacteria</taxon>
        <taxon>Rhodobacterales</taxon>
        <taxon>Roseobacteraceae</taxon>
        <taxon>Thalassococcus</taxon>
    </lineage>
</organism>
<gene>
    <name evidence="2" type="ORF">PFY00_13275</name>
</gene>
<reference evidence="2 3" key="1">
    <citation type="submission" date="2023-01" db="EMBL/GenBank/DDBJ databases">
        <title>Thalassococcus onchidii sp. nov., isolated from a marine invertebrate from the South China Sea.</title>
        <authorList>
            <person name="Xu S."/>
            <person name="Liu Z."/>
            <person name="Xu Y."/>
        </authorList>
    </citation>
    <scope>NUCLEOTIDE SEQUENCE [LARGE SCALE GENOMIC DNA]</scope>
    <source>
        <strain evidence="2 3">KCTC 32084</strain>
    </source>
</reference>
<keyword evidence="1" id="KW-0812">Transmembrane</keyword>